<keyword evidence="1" id="KW-0812">Transmembrane</keyword>
<name>A0A1H2QLB1_9RHOB</name>
<dbReference type="InterPro" id="IPR007047">
    <property type="entry name" value="Flp_Fap"/>
</dbReference>
<keyword evidence="1" id="KW-0472">Membrane</keyword>
<keyword evidence="1" id="KW-1133">Transmembrane helix</keyword>
<organism evidence="2 3">
    <name type="scientific">Litoreibacter albidus</name>
    <dbReference type="NCBI Taxonomy" id="670155"/>
    <lineage>
        <taxon>Bacteria</taxon>
        <taxon>Pseudomonadati</taxon>
        <taxon>Pseudomonadota</taxon>
        <taxon>Alphaproteobacteria</taxon>
        <taxon>Rhodobacterales</taxon>
        <taxon>Roseobacteraceae</taxon>
        <taxon>Litoreibacter</taxon>
    </lineage>
</organism>
<dbReference type="OrthoDB" id="5325135at2"/>
<dbReference type="AlphaFoldDB" id="A0A1H2QLB1"/>
<feature type="transmembrane region" description="Helical" evidence="1">
    <location>
        <begin position="27"/>
        <end position="46"/>
    </location>
</feature>
<gene>
    <name evidence="2" type="ORF">SAMN04488001_0224</name>
</gene>
<evidence type="ECO:0000313" key="3">
    <source>
        <dbReference type="Proteomes" id="UP000199441"/>
    </source>
</evidence>
<protein>
    <submittedName>
        <fullName evidence="2">Pilus assembly protein Flp/PilA</fullName>
    </submittedName>
</protein>
<evidence type="ECO:0000256" key="1">
    <source>
        <dbReference type="SAM" id="Phobius"/>
    </source>
</evidence>
<keyword evidence="3" id="KW-1185">Reference proteome</keyword>
<dbReference type="Pfam" id="PF04964">
    <property type="entry name" value="Flp_Fap"/>
    <property type="match status" value="1"/>
</dbReference>
<reference evidence="3" key="1">
    <citation type="submission" date="2016-10" db="EMBL/GenBank/DDBJ databases">
        <authorList>
            <person name="Varghese N."/>
            <person name="Submissions S."/>
        </authorList>
    </citation>
    <scope>NUCLEOTIDE SEQUENCE [LARGE SCALE GENOMIC DNA]</scope>
    <source>
        <strain evidence="3">DSM 26922</strain>
    </source>
</reference>
<dbReference type="Proteomes" id="UP000199441">
    <property type="component" value="Unassembled WGS sequence"/>
</dbReference>
<proteinExistence type="predicted"/>
<dbReference type="RefSeq" id="WP_089943154.1">
    <property type="nucleotide sequence ID" value="NZ_FNOI01000001.1"/>
</dbReference>
<evidence type="ECO:0000313" key="2">
    <source>
        <dbReference type="EMBL" id="SDW07678.1"/>
    </source>
</evidence>
<sequence length="67" mass="6995">MNLTRTAIKSIARAFSKDEDGATAIEYGLFAALVGAVIVATVASLGQETNKGFQAMETALKEQNSSS</sequence>
<dbReference type="EMBL" id="FNOI01000001">
    <property type="protein sequence ID" value="SDW07678.1"/>
    <property type="molecule type" value="Genomic_DNA"/>
</dbReference>
<dbReference type="STRING" id="670155.SAMN04488001_0224"/>
<accession>A0A1H2QLB1</accession>